<dbReference type="FunFam" id="1.25.40.530:FF:000005">
    <property type="entry name" value="Kinesin-like calmodulin-binding protein (ZWICHEL)"/>
    <property type="match status" value="1"/>
</dbReference>
<feature type="compositionally biased region" description="Polar residues" evidence="6">
    <location>
        <begin position="8"/>
        <end position="18"/>
    </location>
</feature>
<dbReference type="EMBL" id="OIVN01006395">
    <property type="protein sequence ID" value="SPD32257.1"/>
    <property type="molecule type" value="Genomic_DNA"/>
</dbReference>
<evidence type="ECO:0000313" key="10">
    <source>
        <dbReference type="EMBL" id="SPD32257.1"/>
    </source>
</evidence>
<dbReference type="PROSITE" id="PS51016">
    <property type="entry name" value="MYTH4"/>
    <property type="match status" value="1"/>
</dbReference>
<feature type="binding site" evidence="4">
    <location>
        <begin position="1015"/>
        <end position="1022"/>
    </location>
    <ligand>
        <name>ATP</name>
        <dbReference type="ChEBI" id="CHEBI:30616"/>
    </ligand>
</feature>
<feature type="transmembrane region" description="Helical" evidence="7">
    <location>
        <begin position="1386"/>
        <end position="1405"/>
    </location>
</feature>
<dbReference type="InterPro" id="IPR014352">
    <property type="entry name" value="FERM/acyl-CoA-bd_prot_sf"/>
</dbReference>
<organism evidence="10">
    <name type="scientific">Fagus sylvatica</name>
    <name type="common">Beechnut</name>
    <dbReference type="NCBI Taxonomy" id="28930"/>
    <lineage>
        <taxon>Eukaryota</taxon>
        <taxon>Viridiplantae</taxon>
        <taxon>Streptophyta</taxon>
        <taxon>Embryophyta</taxon>
        <taxon>Tracheophyta</taxon>
        <taxon>Spermatophyta</taxon>
        <taxon>Magnoliopsida</taxon>
        <taxon>eudicotyledons</taxon>
        <taxon>Gunneridae</taxon>
        <taxon>Pentapetalae</taxon>
        <taxon>rosids</taxon>
        <taxon>fabids</taxon>
        <taxon>Fagales</taxon>
        <taxon>Fagaceae</taxon>
        <taxon>Fagus</taxon>
    </lineage>
</organism>
<dbReference type="SUPFAM" id="SSF56821">
    <property type="entry name" value="Prismane protein-like"/>
    <property type="match status" value="1"/>
</dbReference>
<dbReference type="CDD" id="cd01366">
    <property type="entry name" value="KISc_C_terminal"/>
    <property type="match status" value="1"/>
</dbReference>
<dbReference type="Pfam" id="PF00373">
    <property type="entry name" value="FERM_M"/>
    <property type="match status" value="1"/>
</dbReference>
<dbReference type="InterPro" id="IPR027640">
    <property type="entry name" value="Kinesin-like_fam"/>
</dbReference>
<dbReference type="Gene3D" id="3.40.850.10">
    <property type="entry name" value="Kinesin motor domain"/>
    <property type="match status" value="1"/>
</dbReference>
<evidence type="ECO:0000256" key="7">
    <source>
        <dbReference type="SAM" id="Phobius"/>
    </source>
</evidence>
<dbReference type="SUPFAM" id="SSF52540">
    <property type="entry name" value="P-loop containing nucleoside triphosphate hydrolases"/>
    <property type="match status" value="1"/>
</dbReference>
<keyword evidence="7" id="KW-0812">Transmembrane</keyword>
<dbReference type="Gene3D" id="2.30.29.30">
    <property type="entry name" value="Pleckstrin-homology domain (PH domain)/Phosphotyrosine-binding domain (PTB)"/>
    <property type="match status" value="1"/>
</dbReference>
<keyword evidence="7" id="KW-0472">Membrane</keyword>
<dbReference type="CDD" id="cd14473">
    <property type="entry name" value="FERM_B-lobe"/>
    <property type="match status" value="1"/>
</dbReference>
<dbReference type="GO" id="GO:0005737">
    <property type="term" value="C:cytoplasm"/>
    <property type="evidence" value="ECO:0007669"/>
    <property type="project" value="UniProtKB-SubCell"/>
</dbReference>
<proteinExistence type="inferred from homology"/>
<feature type="coiled-coil region" evidence="5">
    <location>
        <begin position="769"/>
        <end position="891"/>
    </location>
</feature>
<dbReference type="InterPro" id="IPR011993">
    <property type="entry name" value="PH-like_dom_sf"/>
</dbReference>
<dbReference type="FunFam" id="3.40.850.10:FF:000041">
    <property type="entry name" value="Kinesin-like calmodulin-binding protein"/>
    <property type="match status" value="1"/>
</dbReference>
<evidence type="ECO:0000259" key="9">
    <source>
        <dbReference type="PROSITE" id="PS51016"/>
    </source>
</evidence>
<dbReference type="Gene3D" id="1.20.80.10">
    <property type="match status" value="1"/>
</dbReference>
<evidence type="ECO:0000256" key="2">
    <source>
        <dbReference type="ARBA" id="ARBA00022840"/>
    </source>
</evidence>
<dbReference type="GO" id="GO:0005856">
    <property type="term" value="C:cytoskeleton"/>
    <property type="evidence" value="ECO:0007669"/>
    <property type="project" value="InterPro"/>
</dbReference>
<dbReference type="GO" id="GO:0016491">
    <property type="term" value="F:oxidoreductase activity"/>
    <property type="evidence" value="ECO:0007669"/>
    <property type="project" value="InterPro"/>
</dbReference>
<dbReference type="InterPro" id="IPR038185">
    <property type="entry name" value="MyTH4_dom_sf"/>
</dbReference>
<dbReference type="InterPro" id="IPR001752">
    <property type="entry name" value="Kinesin_motor_dom"/>
</dbReference>
<evidence type="ECO:0000256" key="4">
    <source>
        <dbReference type="PROSITE-ProRule" id="PRU00283"/>
    </source>
</evidence>
<dbReference type="Gene3D" id="6.10.250.760">
    <property type="match status" value="1"/>
</dbReference>
<dbReference type="FunFam" id="2.30.29.30:FF:000131">
    <property type="entry name" value="Kinesin-like calmodulin-binding protein (ZWICHEL)"/>
    <property type="match status" value="1"/>
</dbReference>
<feature type="domain" description="MyTH4" evidence="9">
    <location>
        <begin position="122"/>
        <end position="281"/>
    </location>
</feature>
<accession>A0A2N9J453</accession>
<dbReference type="SMART" id="SM00139">
    <property type="entry name" value="MyTH4"/>
    <property type="match status" value="1"/>
</dbReference>
<dbReference type="InterPro" id="IPR011254">
    <property type="entry name" value="Prismane-like_sf"/>
</dbReference>
<feature type="compositionally biased region" description="Polar residues" evidence="6">
    <location>
        <begin position="27"/>
        <end position="36"/>
    </location>
</feature>
<dbReference type="FunFam" id="3.10.20.90:FF:000090">
    <property type="entry name" value="Kinesin-like calmodulin-binding protein (ZWICHEL)"/>
    <property type="match status" value="1"/>
</dbReference>
<dbReference type="PROSITE" id="PS00411">
    <property type="entry name" value="KINESIN_MOTOR_1"/>
    <property type="match status" value="1"/>
</dbReference>
<dbReference type="SMART" id="SM00295">
    <property type="entry name" value="B41"/>
    <property type="match status" value="1"/>
</dbReference>
<keyword evidence="2 4" id="KW-0067">ATP-binding</keyword>
<comment type="similarity">
    <text evidence="4">Belongs to the TRAFAC class myosin-kinesin ATPase superfamily. Kinesin family.</text>
</comment>
<dbReference type="CDD" id="cd13200">
    <property type="entry name" value="FERM_C_KCBP"/>
    <property type="match status" value="1"/>
</dbReference>
<dbReference type="InterPro" id="IPR036961">
    <property type="entry name" value="Kinesin_motor_dom_sf"/>
</dbReference>
<reference evidence="10" key="1">
    <citation type="submission" date="2018-02" db="EMBL/GenBank/DDBJ databases">
        <authorList>
            <person name="Cohen D.B."/>
            <person name="Kent A.D."/>
        </authorList>
    </citation>
    <scope>NUCLEOTIDE SEQUENCE</scope>
</reference>
<keyword evidence="3 4" id="KW-0505">Motor protein</keyword>
<dbReference type="GO" id="GO:0003777">
    <property type="term" value="F:microtubule motor activity"/>
    <property type="evidence" value="ECO:0007669"/>
    <property type="project" value="InterPro"/>
</dbReference>
<feature type="coiled-coil region" evidence="5">
    <location>
        <begin position="674"/>
        <end position="743"/>
    </location>
</feature>
<evidence type="ECO:0000256" key="5">
    <source>
        <dbReference type="SAM" id="Coils"/>
    </source>
</evidence>
<dbReference type="InterPro" id="IPR000857">
    <property type="entry name" value="MyTH4_dom"/>
</dbReference>
<dbReference type="GO" id="GO:0005524">
    <property type="term" value="F:ATP binding"/>
    <property type="evidence" value="ECO:0007669"/>
    <property type="project" value="UniProtKB-UniRule"/>
</dbReference>
<dbReference type="InterPro" id="IPR035963">
    <property type="entry name" value="FERM_2"/>
</dbReference>
<feature type="domain" description="Kinesin motor" evidence="8">
    <location>
        <begin position="926"/>
        <end position="1255"/>
    </location>
</feature>
<dbReference type="PRINTS" id="PR00380">
    <property type="entry name" value="KINESINHEAVY"/>
</dbReference>
<dbReference type="PROSITE" id="PS50067">
    <property type="entry name" value="KINESIN_MOTOR_2"/>
    <property type="match status" value="1"/>
</dbReference>
<dbReference type="SMART" id="SM00129">
    <property type="entry name" value="KISc"/>
    <property type="match status" value="1"/>
</dbReference>
<evidence type="ECO:0000256" key="6">
    <source>
        <dbReference type="SAM" id="MobiDB-lite"/>
    </source>
</evidence>
<dbReference type="Pfam" id="PF00225">
    <property type="entry name" value="Kinesin"/>
    <property type="match status" value="1"/>
</dbReference>
<dbReference type="GO" id="GO:0008017">
    <property type="term" value="F:microtubule binding"/>
    <property type="evidence" value="ECO:0007669"/>
    <property type="project" value="InterPro"/>
</dbReference>
<dbReference type="Pfam" id="PF00784">
    <property type="entry name" value="MyTH4"/>
    <property type="match status" value="1"/>
</dbReference>
<keyword evidence="7" id="KW-1133">Transmembrane helix</keyword>
<keyword evidence="1 4" id="KW-0547">Nucleotide-binding</keyword>
<keyword evidence="5" id="KW-0175">Coiled coil</keyword>
<evidence type="ECO:0000259" key="8">
    <source>
        <dbReference type="PROSITE" id="PS50067"/>
    </source>
</evidence>
<dbReference type="GO" id="GO:0007018">
    <property type="term" value="P:microtubule-based movement"/>
    <property type="evidence" value="ECO:0007669"/>
    <property type="project" value="InterPro"/>
</dbReference>
<sequence>MTIDMQPIPSSMAQNVGTSRSSFSSSNGNDDTPLHNSASVSYGDDYDSDSSNFAPLTPTTLSMAIPEELAGAIPLIKRFQVEGFLRLMQKQIQSAGKRGFFSKKSVGPQVRERFTFEDMLSFQKDPIPTSLLKINSDLVSRATKLFQIILKYMGVDSSDRVTPTNLDERIELVGKLYKHTLKRSELRDELFVQISKQTRNTPDRQYSVKAWELMYLCASSMPPSKDIGGYLSEYVHNVAHGVNVDSEVRVLALNTLNALKRAVKAGPRHTIPGREEIEALLTSRKLTTIVFFLDETFEEITYDMATTVADAVEELAGIIKLSAYSSFSLFECRKVVAGSKSPDPGNEEYIGLDDNKYIGDLLAEFKSAKDRSKGEILHCKLTFKKKLFRESDEAVTDPMFVQLSYVQLQHDYILGNYPVGRDDAAQLSALQILVEIGFVDTPESCTGVHFYLPQGGGPCGEGLGLGVFFSVRKIDDPIGLLPGRIILGINKRGVHFFRPVPKEYLHSAELRDIMQFGSSNTAVFFKMRVAGVLHIFQFETKQGEEICVALQTHINDVMLRRYSKARSTASSSINGDLSNNIKPPSVEVHEKRVQDLSKALEESQRNANQASYLYNGNDLIDHLGLHGKGRFGQWNVIEDETSSESRLLDCFALALFDWSGAWGFTTSTNLLQELHEKQKQEVKMQEELDELKESLRSEKQNVAKVTSDCDRLRSWCDEKDNALQAALLEKRSMEARLNKLGNLMIETNTKKDLIGADTQDYGWHLTQLLQKLQDELKLRSEELHAAEETIKKLVNEKLSLEQRIYGLEKKKADEIDFLDKNFEQERKASKFQVLELEKKLERVTQELAVVESTLVVRNSDLASLQNNLKELEELREMKEDIDRKNEQTAAILKMQGAQLAELEVLYKEEQVLRKRYFNTIEDMKGKIRVFCRLRPLNEKEIVEKGKDVLTGLDEFTVEHPWKDDKPKQHMYDRVFDGSATQEDVFEDTRASLIEFKYYLVQSAVDGYNVCIFAYGQTGSGKTFTIYGSEGNPGLTPRAIAELFKVIKRDGNKFSFSLKAYMLELYQDTLIDLLLPKNAKRLRLEIKKDSKGMVSVENVTVVSISTFDELKSIIQKGSEQRHTSGTQMNDESSRSHLILSIVIESTNLQTQSVARGKLSFVDLAGSERVKKSGSSGSQLKEAQSINKSLSALGDVISALSSGGQHIPYRNHKLTMLMSDSLGGNAKTLMFVNVSPAESNLDETYNSLMYASRVRSIVNDPSKNISSKEVARLKKLVTYWKDQAGRRGDDEDLEEIQEERPTRDRTDGRHSISCGGWVGVLTGVLDFLGVGLLEFLRWLGWCSIGCFGFSGCGFAGVLAVVGLVFHRVFWLGFARRSWPGCGGLRRSWRGGGAVGVVVGLPILRCLWRG</sequence>
<evidence type="ECO:0000256" key="3">
    <source>
        <dbReference type="ARBA" id="ARBA00023175"/>
    </source>
</evidence>
<evidence type="ECO:0008006" key="11">
    <source>
        <dbReference type="Google" id="ProtNLM"/>
    </source>
</evidence>
<dbReference type="InterPro" id="IPR019749">
    <property type="entry name" value="Band_41_domain"/>
</dbReference>
<protein>
    <recommendedName>
        <fullName evidence="11">Kinesin motor domain-containing protein</fullName>
    </recommendedName>
</protein>
<dbReference type="PANTHER" id="PTHR47972">
    <property type="entry name" value="KINESIN-LIKE PROTEIN KLP-3"/>
    <property type="match status" value="1"/>
</dbReference>
<dbReference type="Pfam" id="PF21989">
    <property type="entry name" value="RA_2"/>
    <property type="match status" value="1"/>
</dbReference>
<dbReference type="SUPFAM" id="SSF47031">
    <property type="entry name" value="Second domain of FERM"/>
    <property type="match status" value="1"/>
</dbReference>
<dbReference type="Gene3D" id="3.10.20.90">
    <property type="entry name" value="Phosphatidylinositol 3-kinase Catalytic Subunit, Chain A, domain 1"/>
    <property type="match status" value="1"/>
</dbReference>
<dbReference type="InterPro" id="IPR019821">
    <property type="entry name" value="Kinesin_motor_CS"/>
</dbReference>
<dbReference type="InterPro" id="IPR027417">
    <property type="entry name" value="P-loop_NTPase"/>
</dbReference>
<dbReference type="PANTHER" id="PTHR47972:SF16">
    <property type="entry name" value="KINESIN-LIKE PROTEIN"/>
    <property type="match status" value="1"/>
</dbReference>
<feature type="region of interest" description="Disordered" evidence="6">
    <location>
        <begin position="1"/>
        <end position="43"/>
    </location>
</feature>
<name>A0A2N9J453_FAGSY</name>
<dbReference type="Gene3D" id="1.25.40.530">
    <property type="entry name" value="MyTH4 domain"/>
    <property type="match status" value="1"/>
</dbReference>
<dbReference type="InterPro" id="IPR019748">
    <property type="entry name" value="FERM_central"/>
</dbReference>
<feature type="transmembrane region" description="Helical" evidence="7">
    <location>
        <begin position="1313"/>
        <end position="1333"/>
    </location>
</feature>
<feature type="transmembrane region" description="Helical" evidence="7">
    <location>
        <begin position="1345"/>
        <end position="1366"/>
    </location>
</feature>
<evidence type="ECO:0000256" key="1">
    <source>
        <dbReference type="ARBA" id="ARBA00022741"/>
    </source>
</evidence>
<dbReference type="SUPFAM" id="SSF50729">
    <property type="entry name" value="PH domain-like"/>
    <property type="match status" value="1"/>
</dbReference>
<gene>
    <name evidence="10" type="ORF">FSB_LOCUS60139</name>
</gene>